<dbReference type="GO" id="GO:0015940">
    <property type="term" value="P:pantothenate biosynthetic process"/>
    <property type="evidence" value="ECO:0007669"/>
    <property type="project" value="UniProtKB-UniRule"/>
</dbReference>
<feature type="binding site" evidence="8 11">
    <location>
        <position position="45"/>
    </location>
    <ligand>
        <name>Mg(2+)</name>
        <dbReference type="ChEBI" id="CHEBI:18420"/>
    </ligand>
</feature>
<dbReference type="Gene3D" id="3.20.20.60">
    <property type="entry name" value="Phosphoenolpyruvate-binding domains"/>
    <property type="match status" value="1"/>
</dbReference>
<keyword evidence="8 11" id="KW-0460">Magnesium</keyword>
<dbReference type="GO" id="GO:0032259">
    <property type="term" value="P:methylation"/>
    <property type="evidence" value="ECO:0007669"/>
    <property type="project" value="UniProtKB-KW"/>
</dbReference>
<protein>
    <recommendedName>
        <fullName evidence="8">3-methyl-2-oxobutanoate hydroxymethyltransferase</fullName>
        <ecNumber evidence="8">2.1.2.11</ecNumber>
    </recommendedName>
    <alternativeName>
        <fullName evidence="8">Ketopantoate hydroxymethyltransferase</fullName>
        <shortName evidence="8">KPHMT</shortName>
    </alternativeName>
</protein>
<feature type="binding site" evidence="8 11">
    <location>
        <position position="84"/>
    </location>
    <ligand>
        <name>Mg(2+)</name>
        <dbReference type="ChEBI" id="CHEBI:18420"/>
    </ligand>
</feature>
<dbReference type="Pfam" id="PF02548">
    <property type="entry name" value="Pantoate_transf"/>
    <property type="match status" value="1"/>
</dbReference>
<feature type="binding site" evidence="8 10">
    <location>
        <position position="84"/>
    </location>
    <ligand>
        <name>3-methyl-2-oxobutanoate</name>
        <dbReference type="ChEBI" id="CHEBI:11851"/>
    </ligand>
</feature>
<feature type="binding site" evidence="8 10">
    <location>
        <position position="112"/>
    </location>
    <ligand>
        <name>3-methyl-2-oxobutanoate</name>
        <dbReference type="ChEBI" id="CHEBI:11851"/>
    </ligand>
</feature>
<comment type="catalytic activity">
    <reaction evidence="8">
        <text>(6R)-5,10-methylene-5,6,7,8-tetrahydrofolate + 3-methyl-2-oxobutanoate + H2O = 2-dehydropantoate + (6S)-5,6,7,8-tetrahydrofolate</text>
        <dbReference type="Rhea" id="RHEA:11824"/>
        <dbReference type="ChEBI" id="CHEBI:11561"/>
        <dbReference type="ChEBI" id="CHEBI:11851"/>
        <dbReference type="ChEBI" id="CHEBI:15377"/>
        <dbReference type="ChEBI" id="CHEBI:15636"/>
        <dbReference type="ChEBI" id="CHEBI:57453"/>
        <dbReference type="EC" id="2.1.2.11"/>
    </reaction>
</comment>
<dbReference type="UniPathway" id="UPA00028">
    <property type="reaction ID" value="UER00003"/>
</dbReference>
<sequence>MKNVTINTLQRNKISQEKFSVIAAYDATFSRLINQAGVDMILVGDSLGMVLQGHGTTVPVTIDDMCYHTAGVARGNTHTMIMADMPFMTYSDTASAVSNATRLMQAGAHMVKLEGGQWLCETISTLVCGGIPVCAHIGLTPQTVNTLGGYRVAGRGEQQAQQLIDDAVALEQAGAQIILMECVPSDVARRVDEAVSVPTIGIGAGAHTTAQVLVLHDLLGLNPQPARFVRNFMDGTDSIQGALKAYDEAVKDGSFPEEKHTFE</sequence>
<dbReference type="SUPFAM" id="SSF51621">
    <property type="entry name" value="Phosphoenolpyruvate/pyruvate domain"/>
    <property type="match status" value="1"/>
</dbReference>
<evidence type="ECO:0000256" key="2">
    <source>
        <dbReference type="ARBA" id="ARBA00008676"/>
    </source>
</evidence>
<evidence type="ECO:0000256" key="9">
    <source>
        <dbReference type="PIRSR" id="PIRSR000388-1"/>
    </source>
</evidence>
<keyword evidence="13" id="KW-1185">Reference proteome</keyword>
<dbReference type="PANTHER" id="PTHR20881:SF0">
    <property type="entry name" value="3-METHYL-2-OXOBUTANOATE HYDROXYMETHYLTRANSFERASE"/>
    <property type="match status" value="1"/>
</dbReference>
<dbReference type="OrthoDB" id="9781789at2"/>
<keyword evidence="4 8" id="KW-0566">Pantothenate biosynthesis</keyword>
<dbReference type="NCBIfam" id="NF001452">
    <property type="entry name" value="PRK00311.1"/>
    <property type="match status" value="1"/>
</dbReference>
<evidence type="ECO:0000256" key="7">
    <source>
        <dbReference type="ARBA" id="ARBA00056497"/>
    </source>
</evidence>
<name>A0A5S9MX70_9GAMM</name>
<comment type="pathway">
    <text evidence="1 8">Cofactor biosynthesis; (R)-pantothenate biosynthesis; (R)-pantoate from 3-methyl-2-oxobutanoate: step 1/2.</text>
</comment>
<feature type="active site" description="Proton acceptor" evidence="8 9">
    <location>
        <position position="181"/>
    </location>
</feature>
<evidence type="ECO:0000256" key="11">
    <source>
        <dbReference type="PIRSR" id="PIRSR000388-3"/>
    </source>
</evidence>
<evidence type="ECO:0000256" key="10">
    <source>
        <dbReference type="PIRSR" id="PIRSR000388-2"/>
    </source>
</evidence>
<dbReference type="InterPro" id="IPR003700">
    <property type="entry name" value="Pantoate_hydroxy_MeTrfase"/>
</dbReference>
<evidence type="ECO:0000256" key="4">
    <source>
        <dbReference type="ARBA" id="ARBA00022655"/>
    </source>
</evidence>
<organism evidence="12 13">
    <name type="scientific">BD1-7 clade bacterium</name>
    <dbReference type="NCBI Taxonomy" id="2029982"/>
    <lineage>
        <taxon>Bacteria</taxon>
        <taxon>Pseudomonadati</taxon>
        <taxon>Pseudomonadota</taxon>
        <taxon>Gammaproteobacteria</taxon>
        <taxon>Cellvibrionales</taxon>
        <taxon>Spongiibacteraceae</taxon>
        <taxon>BD1-7 clade</taxon>
    </lineage>
</organism>
<feature type="binding site" evidence="8 11">
    <location>
        <position position="114"/>
    </location>
    <ligand>
        <name>Mg(2+)</name>
        <dbReference type="ChEBI" id="CHEBI:18420"/>
    </ligand>
</feature>
<comment type="subcellular location">
    <subcellularLocation>
        <location evidence="8">Cytoplasm</location>
    </subcellularLocation>
</comment>
<evidence type="ECO:0000256" key="6">
    <source>
        <dbReference type="ARBA" id="ARBA00022723"/>
    </source>
</evidence>
<dbReference type="GO" id="GO:0008168">
    <property type="term" value="F:methyltransferase activity"/>
    <property type="evidence" value="ECO:0007669"/>
    <property type="project" value="UniProtKB-KW"/>
</dbReference>
<keyword evidence="6 8" id="KW-0479">Metal-binding</keyword>
<keyword evidence="8" id="KW-0963">Cytoplasm</keyword>
<evidence type="ECO:0000256" key="8">
    <source>
        <dbReference type="HAMAP-Rule" id="MF_00156"/>
    </source>
</evidence>
<gene>
    <name evidence="8 12" type="primary">panB</name>
    <name evidence="12" type="ORF">OPDIPICF_00337</name>
</gene>
<dbReference type="GO" id="GO:0005737">
    <property type="term" value="C:cytoplasm"/>
    <property type="evidence" value="ECO:0007669"/>
    <property type="project" value="UniProtKB-SubCell"/>
</dbReference>
<dbReference type="NCBIfam" id="TIGR00222">
    <property type="entry name" value="panB"/>
    <property type="match status" value="1"/>
</dbReference>
<dbReference type="InterPro" id="IPR040442">
    <property type="entry name" value="Pyrv_kinase-like_dom_sf"/>
</dbReference>
<comment type="similarity">
    <text evidence="2 8">Belongs to the PanB family.</text>
</comment>
<dbReference type="AlphaFoldDB" id="A0A5S9MX70"/>
<dbReference type="GO" id="GO:0003864">
    <property type="term" value="F:3-methyl-2-oxobutanoate hydroxymethyltransferase activity"/>
    <property type="evidence" value="ECO:0007669"/>
    <property type="project" value="UniProtKB-UniRule"/>
</dbReference>
<evidence type="ECO:0000313" key="12">
    <source>
        <dbReference type="EMBL" id="CAA0081720.1"/>
    </source>
</evidence>
<dbReference type="PIRSF" id="PIRSF000388">
    <property type="entry name" value="Pantoate_hydroxy_MeTrfase"/>
    <property type="match status" value="1"/>
</dbReference>
<dbReference type="PANTHER" id="PTHR20881">
    <property type="entry name" value="3-METHYL-2-OXOBUTANOATE HYDROXYMETHYLTRANSFERASE"/>
    <property type="match status" value="1"/>
</dbReference>
<dbReference type="InterPro" id="IPR015813">
    <property type="entry name" value="Pyrv/PenolPyrv_kinase-like_dom"/>
</dbReference>
<comment type="cofactor">
    <cofactor evidence="8 11">
        <name>Mg(2+)</name>
        <dbReference type="ChEBI" id="CHEBI:18420"/>
    </cofactor>
    <text evidence="8 11">Binds 1 Mg(2+) ion per subunit.</text>
</comment>
<keyword evidence="5 8" id="KW-0808">Transferase</keyword>
<comment type="subunit">
    <text evidence="3 8">Homodecamer; pentamer of dimers.</text>
</comment>
<dbReference type="EC" id="2.1.2.11" evidence="8"/>
<comment type="function">
    <text evidence="7 8">Catalyzes the reversible reaction in which hydroxymethyl group from 5,10-methylenetetrahydrofolate is transferred onto alpha-ketoisovalerate to form ketopantoate.</text>
</comment>
<evidence type="ECO:0000313" key="13">
    <source>
        <dbReference type="Proteomes" id="UP000441399"/>
    </source>
</evidence>
<dbReference type="EMBL" id="CACSIO010000001">
    <property type="protein sequence ID" value="CAA0081720.1"/>
    <property type="molecule type" value="Genomic_DNA"/>
</dbReference>
<dbReference type="HAMAP" id="MF_00156">
    <property type="entry name" value="PanB"/>
    <property type="match status" value="1"/>
</dbReference>
<dbReference type="FunFam" id="3.20.20.60:FF:000003">
    <property type="entry name" value="3-methyl-2-oxobutanoate hydroxymethyltransferase"/>
    <property type="match status" value="1"/>
</dbReference>
<evidence type="ECO:0000256" key="3">
    <source>
        <dbReference type="ARBA" id="ARBA00011424"/>
    </source>
</evidence>
<evidence type="ECO:0000256" key="5">
    <source>
        <dbReference type="ARBA" id="ARBA00022679"/>
    </source>
</evidence>
<keyword evidence="12" id="KW-0489">Methyltransferase</keyword>
<evidence type="ECO:0000256" key="1">
    <source>
        <dbReference type="ARBA" id="ARBA00005033"/>
    </source>
</evidence>
<feature type="binding site" evidence="8 10">
    <location>
        <begin position="45"/>
        <end position="46"/>
    </location>
    <ligand>
        <name>3-methyl-2-oxobutanoate</name>
        <dbReference type="ChEBI" id="CHEBI:11851"/>
    </ligand>
</feature>
<accession>A0A5S9MX70</accession>
<dbReference type="CDD" id="cd06557">
    <property type="entry name" value="KPHMT-like"/>
    <property type="match status" value="1"/>
</dbReference>
<dbReference type="GO" id="GO:0000287">
    <property type="term" value="F:magnesium ion binding"/>
    <property type="evidence" value="ECO:0007669"/>
    <property type="project" value="TreeGrafter"/>
</dbReference>
<proteinExistence type="inferred from homology"/>
<reference evidence="12 13" key="1">
    <citation type="submission" date="2019-11" db="EMBL/GenBank/DDBJ databases">
        <authorList>
            <person name="Holert J."/>
        </authorList>
    </citation>
    <scope>NUCLEOTIDE SEQUENCE [LARGE SCALE GENOMIC DNA]</scope>
    <source>
        <strain evidence="12">SB11_3</strain>
    </source>
</reference>
<dbReference type="Proteomes" id="UP000441399">
    <property type="component" value="Unassembled WGS sequence"/>
</dbReference>